<keyword evidence="3" id="KW-1185">Reference proteome</keyword>
<dbReference type="InterPro" id="IPR049806">
    <property type="entry name" value="MasK-like_C"/>
</dbReference>
<comment type="caution">
    <text evidence="2">The sequence shown here is derived from an EMBL/GenBank/DDBJ whole genome shotgun (WGS) entry which is preliminary data.</text>
</comment>
<feature type="region of interest" description="Disordered" evidence="1">
    <location>
        <begin position="203"/>
        <end position="258"/>
    </location>
</feature>
<accession>A0A5C6X8A8</accession>
<protein>
    <submittedName>
        <fullName evidence="2">AgmX/PglI C-terminal domain-containing protein</fullName>
    </submittedName>
</protein>
<feature type="compositionally biased region" description="Basic and acidic residues" evidence="1">
    <location>
        <begin position="343"/>
        <end position="357"/>
    </location>
</feature>
<name>A0A5C6X8A8_9DELT</name>
<feature type="compositionally biased region" description="Low complexity" evidence="1">
    <location>
        <begin position="230"/>
        <end position="240"/>
    </location>
</feature>
<dbReference type="EMBL" id="VOSM01000009">
    <property type="protein sequence ID" value="TXD35363.1"/>
    <property type="molecule type" value="Genomic_DNA"/>
</dbReference>
<organism evidence="2 3">
    <name type="scientific">Lujinxingia vulgaris</name>
    <dbReference type="NCBI Taxonomy" id="2600176"/>
    <lineage>
        <taxon>Bacteria</taxon>
        <taxon>Deltaproteobacteria</taxon>
        <taxon>Bradymonadales</taxon>
        <taxon>Lujinxingiaceae</taxon>
        <taxon>Lujinxingia</taxon>
    </lineage>
</organism>
<feature type="compositionally biased region" description="Basic and acidic residues" evidence="1">
    <location>
        <begin position="243"/>
        <end position="258"/>
    </location>
</feature>
<sequence length="473" mass="51071">MCQAPRKRTMAKASGRKILRVGLIQNEKVLEERLLRKEETVSIGSDYKRNLLVLPASNLPKSFALFEPAGGSYTLQFTDKMEGRVSRGGSVQSFEELRSSGVAKKKGDVYQVKLDATMRGRVVIGEATVLFQFVTPPPVRPAPVLPASMRGGFMSSIDRPLAMLLLLSALIQIGFVVFVENQDWPVPEETEFRIPDRIARIMVEEKQDEPEPEEIELEETEEGEGENEGEAAPQQAEPAPSKTPEEVADARQEERLRLTEEVRDATVLRVLTADGEGGESAIARVTDSLRNLGADEAFAGSSRVEYQAGGGDRLALGRGDSEADGVGTRADIGEIGSTKGASKAKDGVDTGKREETTVRARPVQIQNPDDAIGGTLDQAAVSRALRQIQRNIQDCYERELRRNNSAQGTVRVLVTVSAAGSRGRVSDAKVAADGVGGGVGQCVAQEIQRRLRVPAPEGGDSMFTLPFVFSPGG</sequence>
<reference evidence="2 3" key="1">
    <citation type="submission" date="2019-08" db="EMBL/GenBank/DDBJ databases">
        <title>Bradymonadales sp. TMQ4.</title>
        <authorList>
            <person name="Liang Q."/>
        </authorList>
    </citation>
    <scope>NUCLEOTIDE SEQUENCE [LARGE SCALE GENOMIC DNA]</scope>
    <source>
        <strain evidence="2 3">TMQ4</strain>
    </source>
</reference>
<feature type="compositionally biased region" description="Acidic residues" evidence="1">
    <location>
        <begin position="206"/>
        <end position="229"/>
    </location>
</feature>
<dbReference type="OrthoDB" id="5392467at2"/>
<evidence type="ECO:0000256" key="1">
    <source>
        <dbReference type="SAM" id="MobiDB-lite"/>
    </source>
</evidence>
<evidence type="ECO:0000313" key="2">
    <source>
        <dbReference type="EMBL" id="TXD35363.1"/>
    </source>
</evidence>
<gene>
    <name evidence="2" type="ORF">FRC98_16235</name>
</gene>
<dbReference type="NCBIfam" id="NF033768">
    <property type="entry name" value="myxo_SS_tail"/>
    <property type="match status" value="1"/>
</dbReference>
<dbReference type="AlphaFoldDB" id="A0A5C6X8A8"/>
<proteinExistence type="predicted"/>
<evidence type="ECO:0000313" key="3">
    <source>
        <dbReference type="Proteomes" id="UP000321412"/>
    </source>
</evidence>
<feature type="region of interest" description="Disordered" evidence="1">
    <location>
        <begin position="315"/>
        <end position="357"/>
    </location>
</feature>
<dbReference type="Proteomes" id="UP000321412">
    <property type="component" value="Unassembled WGS sequence"/>
</dbReference>
<dbReference type="SUPFAM" id="SSF74653">
    <property type="entry name" value="TolA/TonB C-terminal domain"/>
    <property type="match status" value="1"/>
</dbReference>